<proteinExistence type="inferred from homology"/>
<reference evidence="4 5" key="1">
    <citation type="submission" date="2019-08" db="EMBL/GenBank/DDBJ databases">
        <title>Whole genome of Aphis craccivora.</title>
        <authorList>
            <person name="Voronova N.V."/>
            <person name="Shulinski R.S."/>
            <person name="Bandarenka Y.V."/>
            <person name="Zhorov D.G."/>
            <person name="Warner D."/>
        </authorList>
    </citation>
    <scope>NUCLEOTIDE SEQUENCE [LARGE SCALE GENOMIC DNA]</scope>
    <source>
        <strain evidence="4">180601</strain>
        <tissue evidence="4">Whole Body</tissue>
    </source>
</reference>
<dbReference type="Gene3D" id="3.40.50.2000">
    <property type="entry name" value="Glycogen Phosphorylase B"/>
    <property type="match status" value="1"/>
</dbReference>
<evidence type="ECO:0000313" key="4">
    <source>
        <dbReference type="EMBL" id="KAF0738707.1"/>
    </source>
</evidence>
<dbReference type="EMBL" id="VUJU01007896">
    <property type="protein sequence ID" value="KAF0738707.1"/>
    <property type="molecule type" value="Genomic_DNA"/>
</dbReference>
<comment type="similarity">
    <text evidence="1">Belongs to the UDP-glycosyltransferase family.</text>
</comment>
<name>A0A6G0XES7_APHCR</name>
<dbReference type="Pfam" id="PF00201">
    <property type="entry name" value="UDPGT"/>
    <property type="match status" value="1"/>
</dbReference>
<dbReference type="InterPro" id="IPR002213">
    <property type="entry name" value="UDP_glucos_trans"/>
</dbReference>
<dbReference type="SUPFAM" id="SSF53756">
    <property type="entry name" value="UDP-Glycosyltransferase/glycogen phosphorylase"/>
    <property type="match status" value="1"/>
</dbReference>
<dbReference type="InterPro" id="IPR050271">
    <property type="entry name" value="UDP-glycosyltransferase"/>
</dbReference>
<evidence type="ECO:0000256" key="2">
    <source>
        <dbReference type="ARBA" id="ARBA00022676"/>
    </source>
</evidence>
<dbReference type="GO" id="GO:0008194">
    <property type="term" value="F:UDP-glycosyltransferase activity"/>
    <property type="evidence" value="ECO:0007669"/>
    <property type="project" value="InterPro"/>
</dbReference>
<evidence type="ECO:0000313" key="5">
    <source>
        <dbReference type="Proteomes" id="UP000478052"/>
    </source>
</evidence>
<sequence length="82" mass="9476">MDSAEHGVIYFSLGSVVKSSKMPQETVSLLLSELAKLNQTVLWKWEDDQLPNLPKNVKVKKWFPQNDILGMYAKCKYFKTKL</sequence>
<dbReference type="Proteomes" id="UP000478052">
    <property type="component" value="Unassembled WGS sequence"/>
</dbReference>
<dbReference type="PANTHER" id="PTHR48043">
    <property type="entry name" value="EG:EG0003.4 PROTEIN-RELATED"/>
    <property type="match status" value="1"/>
</dbReference>
<organism evidence="4 5">
    <name type="scientific">Aphis craccivora</name>
    <name type="common">Cowpea aphid</name>
    <dbReference type="NCBI Taxonomy" id="307492"/>
    <lineage>
        <taxon>Eukaryota</taxon>
        <taxon>Metazoa</taxon>
        <taxon>Ecdysozoa</taxon>
        <taxon>Arthropoda</taxon>
        <taxon>Hexapoda</taxon>
        <taxon>Insecta</taxon>
        <taxon>Pterygota</taxon>
        <taxon>Neoptera</taxon>
        <taxon>Paraneoptera</taxon>
        <taxon>Hemiptera</taxon>
        <taxon>Sternorrhyncha</taxon>
        <taxon>Aphidomorpha</taxon>
        <taxon>Aphidoidea</taxon>
        <taxon>Aphididae</taxon>
        <taxon>Aphidini</taxon>
        <taxon>Aphis</taxon>
        <taxon>Aphis</taxon>
    </lineage>
</organism>
<keyword evidence="5" id="KW-1185">Reference proteome</keyword>
<evidence type="ECO:0000256" key="1">
    <source>
        <dbReference type="ARBA" id="ARBA00009995"/>
    </source>
</evidence>
<keyword evidence="3 4" id="KW-0808">Transferase</keyword>
<dbReference type="PANTHER" id="PTHR48043:SF159">
    <property type="entry name" value="EG:EG0003.4 PROTEIN-RELATED"/>
    <property type="match status" value="1"/>
</dbReference>
<keyword evidence="2" id="KW-0328">Glycosyltransferase</keyword>
<protein>
    <submittedName>
        <fullName evidence="4">UDP-glucuronosyltransferase 2A3-like</fullName>
    </submittedName>
</protein>
<evidence type="ECO:0000256" key="3">
    <source>
        <dbReference type="ARBA" id="ARBA00022679"/>
    </source>
</evidence>
<dbReference type="OrthoDB" id="5835829at2759"/>
<gene>
    <name evidence="4" type="ORF">FWK35_00038897</name>
</gene>
<accession>A0A6G0XES7</accession>
<dbReference type="AlphaFoldDB" id="A0A6G0XES7"/>
<comment type="caution">
    <text evidence="4">The sequence shown here is derived from an EMBL/GenBank/DDBJ whole genome shotgun (WGS) entry which is preliminary data.</text>
</comment>